<keyword evidence="1" id="KW-0597">Phosphoprotein</keyword>
<protein>
    <submittedName>
        <fullName evidence="5">cAMP-regulated phosphoprotein 21</fullName>
    </submittedName>
</protein>
<keyword evidence="6" id="KW-1185">Reference proteome</keyword>
<feature type="region of interest" description="Disordered" evidence="2">
    <location>
        <begin position="717"/>
        <end position="736"/>
    </location>
</feature>
<evidence type="ECO:0000313" key="6">
    <source>
        <dbReference type="Proteomes" id="UP000054359"/>
    </source>
</evidence>
<dbReference type="EMBL" id="KK120220">
    <property type="protein sequence ID" value="KFM77800.1"/>
    <property type="molecule type" value="Genomic_DNA"/>
</dbReference>
<dbReference type="PANTHER" id="PTHR15672:SF8">
    <property type="entry name" value="PROTEIN ENCORE"/>
    <property type="match status" value="1"/>
</dbReference>
<dbReference type="SUPFAM" id="SSF82708">
    <property type="entry name" value="R3H domain"/>
    <property type="match status" value="1"/>
</dbReference>
<feature type="region of interest" description="Disordered" evidence="2">
    <location>
        <begin position="147"/>
        <end position="177"/>
    </location>
</feature>
<feature type="compositionally biased region" description="Low complexity" evidence="2">
    <location>
        <begin position="1060"/>
        <end position="1073"/>
    </location>
</feature>
<feature type="compositionally biased region" description="Polar residues" evidence="2">
    <location>
        <begin position="62"/>
        <end position="73"/>
    </location>
</feature>
<dbReference type="Proteomes" id="UP000054359">
    <property type="component" value="Unassembled WGS sequence"/>
</dbReference>
<proteinExistence type="predicted"/>
<feature type="compositionally biased region" description="Basic and acidic residues" evidence="2">
    <location>
        <begin position="78"/>
        <end position="91"/>
    </location>
</feature>
<feature type="compositionally biased region" description="Low complexity" evidence="2">
    <location>
        <begin position="152"/>
        <end position="169"/>
    </location>
</feature>
<dbReference type="PANTHER" id="PTHR15672">
    <property type="entry name" value="CAMP-REGULATED PHOSPHOPROTEIN 21 RELATED R3H DOMAIN CONTAINING PROTEIN"/>
    <property type="match status" value="1"/>
</dbReference>
<evidence type="ECO:0000259" key="3">
    <source>
        <dbReference type="PROSITE" id="PS51061"/>
    </source>
</evidence>
<organism evidence="5 6">
    <name type="scientific">Stegodyphus mimosarum</name>
    <name type="common">African social velvet spider</name>
    <dbReference type="NCBI Taxonomy" id="407821"/>
    <lineage>
        <taxon>Eukaryota</taxon>
        <taxon>Metazoa</taxon>
        <taxon>Ecdysozoa</taxon>
        <taxon>Arthropoda</taxon>
        <taxon>Chelicerata</taxon>
        <taxon>Arachnida</taxon>
        <taxon>Araneae</taxon>
        <taxon>Araneomorphae</taxon>
        <taxon>Entelegynae</taxon>
        <taxon>Eresoidea</taxon>
        <taxon>Eresidae</taxon>
        <taxon>Stegodyphus</taxon>
    </lineage>
</organism>
<feature type="compositionally biased region" description="Polar residues" evidence="2">
    <location>
        <begin position="385"/>
        <end position="397"/>
    </location>
</feature>
<feature type="region of interest" description="Disordered" evidence="2">
    <location>
        <begin position="1042"/>
        <end position="1079"/>
    </location>
</feature>
<feature type="region of interest" description="Disordered" evidence="2">
    <location>
        <begin position="603"/>
        <end position="647"/>
    </location>
</feature>
<dbReference type="AlphaFoldDB" id="A0A087UKB1"/>
<dbReference type="Pfam" id="PF12752">
    <property type="entry name" value="SUZ"/>
    <property type="match status" value="1"/>
</dbReference>
<feature type="domain" description="R3H" evidence="3">
    <location>
        <begin position="198"/>
        <end position="261"/>
    </location>
</feature>
<name>A0A087UKB1_STEMI</name>
<evidence type="ECO:0000256" key="1">
    <source>
        <dbReference type="ARBA" id="ARBA00022553"/>
    </source>
</evidence>
<dbReference type="PROSITE" id="PS51673">
    <property type="entry name" value="SUZ"/>
    <property type="match status" value="1"/>
</dbReference>
<dbReference type="InterPro" id="IPR051937">
    <property type="entry name" value="R3H_domain_containing"/>
</dbReference>
<evidence type="ECO:0000259" key="4">
    <source>
        <dbReference type="PROSITE" id="PS51673"/>
    </source>
</evidence>
<feature type="compositionally biased region" description="Basic and acidic residues" evidence="2">
    <location>
        <begin position="287"/>
        <end position="302"/>
    </location>
</feature>
<reference evidence="5 6" key="1">
    <citation type="submission" date="2013-11" db="EMBL/GenBank/DDBJ databases">
        <title>Genome sequencing of Stegodyphus mimosarum.</title>
        <authorList>
            <person name="Bechsgaard J."/>
        </authorList>
    </citation>
    <scope>NUCLEOTIDE SEQUENCE [LARGE SCALE GENOMIC DNA]</scope>
</reference>
<feature type="non-terminal residue" evidence="5">
    <location>
        <position position="1079"/>
    </location>
</feature>
<dbReference type="Pfam" id="PF01424">
    <property type="entry name" value="R3H"/>
    <property type="match status" value="1"/>
</dbReference>
<feature type="region of interest" description="Disordered" evidence="2">
    <location>
        <begin position="287"/>
        <end position="397"/>
    </location>
</feature>
<feature type="compositionally biased region" description="Low complexity" evidence="2">
    <location>
        <begin position="603"/>
        <end position="632"/>
    </location>
</feature>
<accession>A0A087UKB1</accession>
<dbReference type="SMART" id="SM00393">
    <property type="entry name" value="R3H"/>
    <property type="match status" value="1"/>
</dbReference>
<feature type="compositionally biased region" description="Polar residues" evidence="2">
    <location>
        <begin position="635"/>
        <end position="647"/>
    </location>
</feature>
<dbReference type="CDD" id="cd02642">
    <property type="entry name" value="R3H_encore_like"/>
    <property type="match status" value="1"/>
</dbReference>
<feature type="domain" description="SUZ" evidence="4">
    <location>
        <begin position="262"/>
        <end position="334"/>
    </location>
</feature>
<feature type="compositionally biased region" description="Polar residues" evidence="2">
    <location>
        <begin position="341"/>
        <end position="354"/>
    </location>
</feature>
<feature type="region of interest" description="Disordered" evidence="2">
    <location>
        <begin position="473"/>
        <end position="504"/>
    </location>
</feature>
<feature type="compositionally biased region" description="Basic and acidic residues" evidence="2">
    <location>
        <begin position="308"/>
        <end position="326"/>
    </location>
</feature>
<dbReference type="STRING" id="407821.A0A087UKB1"/>
<gene>
    <name evidence="5" type="ORF">X975_20295</name>
</gene>
<dbReference type="InterPro" id="IPR024771">
    <property type="entry name" value="SUZ"/>
</dbReference>
<feature type="region of interest" description="Disordered" evidence="2">
    <location>
        <begin position="532"/>
        <end position="551"/>
    </location>
</feature>
<dbReference type="OrthoDB" id="6426868at2759"/>
<evidence type="ECO:0000256" key="2">
    <source>
        <dbReference type="SAM" id="MobiDB-lite"/>
    </source>
</evidence>
<feature type="region of interest" description="Disordered" evidence="2">
    <location>
        <begin position="1"/>
        <end position="96"/>
    </location>
</feature>
<dbReference type="InterPro" id="IPR036867">
    <property type="entry name" value="R3H_dom_sf"/>
</dbReference>
<feature type="compositionally biased region" description="Polar residues" evidence="2">
    <location>
        <begin position="486"/>
        <end position="504"/>
    </location>
</feature>
<dbReference type="InterPro" id="IPR001374">
    <property type="entry name" value="R3H_dom"/>
</dbReference>
<dbReference type="OMA" id="THILNSQ"/>
<sequence length="1079" mass="116961">MESNYTSRPSRLEKQEEFEVEEEGFMLSPVTIQIEDRGNNQGEEYQDAKGKDSLYAFDLYEESSQGGKTSNPELSPDSIDRLSDSKPERRKASSRVKLLVRSHAVHDDASPPPDLETVIANTNMLSVTNASSFSTQTLSKGATNKIRLGNQSSSQGSTESSSASGLSRDSSTETYTDSSGVDLQQFIVDTLHKNQKDRLMLLKVEQELILLIKDNKRQSMKFPQMSSYNRMLVHRVAAYFGLDHYVDGNGTAVIVNKTKTTRIPDSRFQDFIRDELLPEEPKKSILKRDSISFEEGKEKSPERQSSTDSRRSKSFEEREEEYEKARARIFNQDEGLGESPLNRSQEGTYSSSRRSSQEDVRWPSSETRPWSSTDSDSSGRPLGTKLSSSFETDTPAQTGKSSFAVLAKNENENKAFLLPTKSPRPVITKASSFGGISVLSRENSCGRSNTPRITKAESFNITTISSSPVPTYVSYEPQEHPPKASPSPTNLVSSAVSQPNTPCQYPPTTTSEQTFPVVAGQPTEIQVPCIQDTGQQATSWQSGNQDHSKDFSSSVVGETLMWPYSAGTDLLLPGGLLIKPQTGCQRVAFTPYQPLAVTAADQTPTAAAAADHTPSGTSLSPSSQSSQRQPPHSALPSQMQLPQPTVNTSSSPAVFYVPYVSQVQSSIAHQSSLTPVQNVRHQAQSSKFLTEPRPVVLFPVCYVQHTSNIHPVRHAFSPSNPQQSVQCPSQSAGMHGQNVTDMKSHGSVASSYLLSPQYVPSFPTVAYTQSAENPHVTTGSSSLYSYNTVIVGNPASTCQTSHKSQFTSPPSQPSVCVQQSVMQMQTTHVTLPPVYVSITSSTQSPATRTHAGGHVAAQFSSLRSQSLPVSSSSTSGALNHPLNSGTPFLGYTVYTPPVQGIPPQSSLAAVTVNQNTHAAAQPSQFAPAYVSAFQVLQPNVPLVANIGSSSSQSVMCSQFPTPISTVSKVPLSFPFVKQASDPGIGEHLAVSNAVPKIFEWIRFRGTSYLNDLCLIGPPMQQHLGPLLLPQLPSIARFPRASISHHSPANRPPKARKQRSKGSSSSSTTHASQSVFEMGG</sequence>
<dbReference type="PROSITE" id="PS51061">
    <property type="entry name" value="R3H"/>
    <property type="match status" value="1"/>
</dbReference>
<evidence type="ECO:0000313" key="5">
    <source>
        <dbReference type="EMBL" id="KFM77800.1"/>
    </source>
</evidence>
<dbReference type="GO" id="GO:0003676">
    <property type="term" value="F:nucleic acid binding"/>
    <property type="evidence" value="ECO:0007669"/>
    <property type="project" value="UniProtKB-UniRule"/>
</dbReference>
<dbReference type="Gene3D" id="3.30.1370.50">
    <property type="entry name" value="R3H-like domain"/>
    <property type="match status" value="1"/>
</dbReference>
<feature type="compositionally biased region" description="Polar residues" evidence="2">
    <location>
        <begin position="364"/>
        <end position="378"/>
    </location>
</feature>